<evidence type="ECO:0000313" key="10">
    <source>
        <dbReference type="Proteomes" id="UP000034705"/>
    </source>
</evidence>
<dbReference type="InterPro" id="IPR041715">
    <property type="entry name" value="HisRS-like_core"/>
</dbReference>
<keyword evidence="2 5" id="KW-0547">Nucleotide-binding</keyword>
<feature type="domain" description="Aminoacyl-transfer RNA synthetases class-II family profile" evidence="8">
    <location>
        <begin position="30"/>
        <end position="368"/>
    </location>
</feature>
<feature type="binding site" evidence="6">
    <location>
        <begin position="122"/>
        <end position="124"/>
    </location>
    <ligand>
        <name>L-histidine</name>
        <dbReference type="ChEBI" id="CHEBI:57595"/>
    </ligand>
</feature>
<dbReference type="CDD" id="cd00773">
    <property type="entry name" value="HisRS-like_core"/>
    <property type="match status" value="1"/>
</dbReference>
<dbReference type="Pfam" id="PF13393">
    <property type="entry name" value="tRNA-synt_His"/>
    <property type="match status" value="1"/>
</dbReference>
<evidence type="ECO:0000313" key="9">
    <source>
        <dbReference type="EMBL" id="KKU31076.1"/>
    </source>
</evidence>
<comment type="similarity">
    <text evidence="1 5">Belongs to the class-II aminoacyl-tRNA synthetase family.</text>
</comment>
<dbReference type="HAMAP" id="MF_00127">
    <property type="entry name" value="His_tRNA_synth"/>
    <property type="match status" value="1"/>
</dbReference>
<comment type="catalytic activity">
    <reaction evidence="4 5">
        <text>tRNA(His) + L-histidine + ATP = L-histidyl-tRNA(His) + AMP + diphosphate + H(+)</text>
        <dbReference type="Rhea" id="RHEA:17313"/>
        <dbReference type="Rhea" id="RHEA-COMP:9665"/>
        <dbReference type="Rhea" id="RHEA-COMP:9689"/>
        <dbReference type="ChEBI" id="CHEBI:15378"/>
        <dbReference type="ChEBI" id="CHEBI:30616"/>
        <dbReference type="ChEBI" id="CHEBI:33019"/>
        <dbReference type="ChEBI" id="CHEBI:57595"/>
        <dbReference type="ChEBI" id="CHEBI:78442"/>
        <dbReference type="ChEBI" id="CHEBI:78527"/>
        <dbReference type="ChEBI" id="CHEBI:456215"/>
        <dbReference type="EC" id="6.1.1.21"/>
    </reaction>
</comment>
<protein>
    <recommendedName>
        <fullName evidence="5">Histidine--tRNA ligase</fullName>
        <ecNumber evidence="5">6.1.1.21</ecNumber>
    </recommendedName>
    <alternativeName>
        <fullName evidence="5">Histidyl-tRNA synthetase</fullName>
        <shortName evidence="5">HisRS</shortName>
    </alternativeName>
</protein>
<evidence type="ECO:0000256" key="7">
    <source>
        <dbReference type="SAM" id="MobiDB-lite"/>
    </source>
</evidence>
<dbReference type="Proteomes" id="UP000034705">
    <property type="component" value="Unassembled WGS sequence"/>
</dbReference>
<dbReference type="InterPro" id="IPR006195">
    <property type="entry name" value="aa-tRNA-synth_II"/>
</dbReference>
<dbReference type="GO" id="GO:0006427">
    <property type="term" value="P:histidyl-tRNA aminoacylation"/>
    <property type="evidence" value="ECO:0007669"/>
    <property type="project" value="UniProtKB-UniRule"/>
</dbReference>
<dbReference type="GO" id="GO:0004821">
    <property type="term" value="F:histidine-tRNA ligase activity"/>
    <property type="evidence" value="ECO:0007669"/>
    <property type="project" value="UniProtKB-UniRule"/>
</dbReference>
<evidence type="ECO:0000256" key="4">
    <source>
        <dbReference type="ARBA" id="ARBA00047639"/>
    </source>
</evidence>
<dbReference type="InterPro" id="IPR045864">
    <property type="entry name" value="aa-tRNA-synth_II/BPL/LPL"/>
</dbReference>
<dbReference type="NCBIfam" id="TIGR00442">
    <property type="entry name" value="hisS"/>
    <property type="match status" value="1"/>
</dbReference>
<comment type="subunit">
    <text evidence="5">Homodimer.</text>
</comment>
<dbReference type="Pfam" id="PF03129">
    <property type="entry name" value="HGTP_anticodon"/>
    <property type="match status" value="1"/>
</dbReference>
<dbReference type="InterPro" id="IPR004154">
    <property type="entry name" value="Anticodon-bd"/>
</dbReference>
<evidence type="ECO:0000256" key="6">
    <source>
        <dbReference type="PIRSR" id="PIRSR001549-1"/>
    </source>
</evidence>
<dbReference type="InterPro" id="IPR036621">
    <property type="entry name" value="Anticodon-bd_dom_sf"/>
</dbReference>
<dbReference type="Gene3D" id="3.40.50.800">
    <property type="entry name" value="Anticodon-binding domain"/>
    <property type="match status" value="1"/>
</dbReference>
<gene>
    <name evidence="5" type="primary">hisS</name>
    <name evidence="9" type="ORF">UX45_C0030G0002</name>
</gene>
<feature type="binding site" evidence="6">
    <location>
        <position position="167"/>
    </location>
    <ligand>
        <name>L-histidine</name>
        <dbReference type="ChEBI" id="CHEBI:57595"/>
    </ligand>
</feature>
<dbReference type="PATRIC" id="fig|1619001.3.peg.963"/>
<feature type="region of interest" description="Disordered" evidence="7">
    <location>
        <begin position="468"/>
        <end position="488"/>
    </location>
</feature>
<dbReference type="InterPro" id="IPR015807">
    <property type="entry name" value="His-tRNA-ligase"/>
</dbReference>
<dbReference type="PANTHER" id="PTHR43707:SF1">
    <property type="entry name" value="HISTIDINE--TRNA LIGASE, MITOCHONDRIAL-RELATED"/>
    <property type="match status" value="1"/>
</dbReference>
<dbReference type="PANTHER" id="PTHR43707">
    <property type="entry name" value="HISTIDYL-TRNA SYNTHETASE"/>
    <property type="match status" value="1"/>
</dbReference>
<dbReference type="InterPro" id="IPR004516">
    <property type="entry name" value="HisRS/HisZ"/>
</dbReference>
<name>A0A0G1PE96_9BACT</name>
<keyword evidence="5" id="KW-0963">Cytoplasm</keyword>
<evidence type="ECO:0000256" key="3">
    <source>
        <dbReference type="ARBA" id="ARBA00023146"/>
    </source>
</evidence>
<dbReference type="Gene3D" id="3.30.930.10">
    <property type="entry name" value="Bira Bifunctional Protein, Domain 2"/>
    <property type="match status" value="1"/>
</dbReference>
<dbReference type="PIRSF" id="PIRSF001549">
    <property type="entry name" value="His-tRNA_synth"/>
    <property type="match status" value="1"/>
</dbReference>
<sequence length="488" mass="55089">MTPKKTNEEEELTFEEEIEKKAAEEKGKAKAAAEEEGRRRRSLPTLLRGFRDILPDEQGKWNLLRDTIRQVADAYSFDRIELPILEKTDLFTRTIGKQSDIIQKEMYVFEDQAGDKVALRPEGTASVARAYINHGMLNLPQPVKLWYLGPMFRHDRPQAGRYRQFYQVGFEMIGSNEAIVDAQLIVLAHRILKDIGIPITVQINSIGTPECRREYLVELTNYFRPFRKKLNEDDKRRLQKNPLRILDSKDPVVLELLTGAPQIVDWLDEVSKAHFMKVLEFLDEAEVPYALNPYLVRGLDYYTHTVFELWEDGDGGELAQNALGGGGRYDGLLELLGGRPTPACGFAMGLERIVRSMAERNIDPPARPASKVFFAQLGDAARRVGLRLFEEFRKAKIPVAEATGKNSLKAQLEVANKLGVSYTLILGQKEVLDGTIIIRDMDSGAQEIVDIKKVTSILQRKLEQSEGVNPLSHTPVADQKQGTGITIE</sequence>
<proteinExistence type="inferred from homology"/>
<organism evidence="9 10">
    <name type="scientific">Candidatus Uhrbacteria bacterium GW2011_GWF2_46_218</name>
    <dbReference type="NCBI Taxonomy" id="1619001"/>
    <lineage>
        <taxon>Bacteria</taxon>
        <taxon>Candidatus Uhriibacteriota</taxon>
    </lineage>
</organism>
<dbReference type="GO" id="GO:0005737">
    <property type="term" value="C:cytoplasm"/>
    <property type="evidence" value="ECO:0007669"/>
    <property type="project" value="UniProtKB-SubCell"/>
</dbReference>
<evidence type="ECO:0000259" key="8">
    <source>
        <dbReference type="PROSITE" id="PS50862"/>
    </source>
</evidence>
<feature type="binding site" evidence="6">
    <location>
        <position position="297"/>
    </location>
    <ligand>
        <name>L-histidine</name>
        <dbReference type="ChEBI" id="CHEBI:57595"/>
    </ligand>
</feature>
<dbReference type="AlphaFoldDB" id="A0A0G1PE96"/>
<keyword evidence="5 9" id="KW-0436">Ligase</keyword>
<keyword evidence="3 5" id="KW-0030">Aminoacyl-tRNA synthetase</keyword>
<dbReference type="SUPFAM" id="SSF52954">
    <property type="entry name" value="Class II aaRS ABD-related"/>
    <property type="match status" value="1"/>
</dbReference>
<reference evidence="9 10" key="1">
    <citation type="journal article" date="2015" name="Nature">
        <title>rRNA introns, odd ribosomes, and small enigmatic genomes across a large radiation of phyla.</title>
        <authorList>
            <person name="Brown C.T."/>
            <person name="Hug L.A."/>
            <person name="Thomas B.C."/>
            <person name="Sharon I."/>
            <person name="Castelle C.J."/>
            <person name="Singh A."/>
            <person name="Wilkins M.J."/>
            <person name="Williams K.H."/>
            <person name="Banfield J.F."/>
        </authorList>
    </citation>
    <scope>NUCLEOTIDE SEQUENCE [LARGE SCALE GENOMIC DNA]</scope>
</reference>
<dbReference type="PROSITE" id="PS50862">
    <property type="entry name" value="AA_TRNA_LIGASE_II"/>
    <property type="match status" value="1"/>
</dbReference>
<evidence type="ECO:0000256" key="1">
    <source>
        <dbReference type="ARBA" id="ARBA00008226"/>
    </source>
</evidence>
<accession>A0A0G1PE96</accession>
<evidence type="ECO:0000256" key="5">
    <source>
        <dbReference type="HAMAP-Rule" id="MF_00127"/>
    </source>
</evidence>
<comment type="subcellular location">
    <subcellularLocation>
        <location evidence="5">Cytoplasm</location>
    </subcellularLocation>
</comment>
<dbReference type="SUPFAM" id="SSF55681">
    <property type="entry name" value="Class II aaRS and biotin synthetases"/>
    <property type="match status" value="1"/>
</dbReference>
<evidence type="ECO:0000256" key="2">
    <source>
        <dbReference type="ARBA" id="ARBA00022741"/>
    </source>
</evidence>
<keyword evidence="5" id="KW-0648">Protein biosynthesis</keyword>
<comment type="caution">
    <text evidence="9">The sequence shown here is derived from an EMBL/GenBank/DDBJ whole genome shotgun (WGS) entry which is preliminary data.</text>
</comment>
<dbReference type="GO" id="GO:0005524">
    <property type="term" value="F:ATP binding"/>
    <property type="evidence" value="ECO:0007669"/>
    <property type="project" value="UniProtKB-UniRule"/>
</dbReference>
<dbReference type="EMBL" id="LCMG01000030">
    <property type="protein sequence ID" value="KKU31076.1"/>
    <property type="molecule type" value="Genomic_DNA"/>
</dbReference>
<feature type="binding site" evidence="6">
    <location>
        <begin position="301"/>
        <end position="302"/>
    </location>
    <ligand>
        <name>L-histidine</name>
        <dbReference type="ChEBI" id="CHEBI:57595"/>
    </ligand>
</feature>
<feature type="binding site" evidence="6">
    <location>
        <position position="171"/>
    </location>
    <ligand>
        <name>L-histidine</name>
        <dbReference type="ChEBI" id="CHEBI:57595"/>
    </ligand>
</feature>
<dbReference type="EC" id="6.1.1.21" evidence="5"/>
<keyword evidence="5" id="KW-0067">ATP-binding</keyword>
<feature type="binding site" evidence="6">
    <location>
        <position position="153"/>
    </location>
    <ligand>
        <name>L-histidine</name>
        <dbReference type="ChEBI" id="CHEBI:57595"/>
    </ligand>
</feature>